<evidence type="ECO:0000256" key="9">
    <source>
        <dbReference type="ARBA" id="ARBA00023125"/>
    </source>
</evidence>
<dbReference type="GO" id="GO:0005524">
    <property type="term" value="F:ATP binding"/>
    <property type="evidence" value="ECO:0007669"/>
    <property type="project" value="UniProtKB-UniRule"/>
</dbReference>
<dbReference type="EMBL" id="JAWJAY010000002">
    <property type="protein sequence ID" value="MDV2885754.1"/>
    <property type="molecule type" value="Genomic_DNA"/>
</dbReference>
<comment type="caution">
    <text evidence="18">The sequence shown here is derived from an EMBL/GenBank/DDBJ whole genome shotgun (WGS) entry which is preliminary data.</text>
</comment>
<evidence type="ECO:0000256" key="12">
    <source>
        <dbReference type="ARBA" id="ARBA00034617"/>
    </source>
</evidence>
<keyword evidence="11" id="KW-0413">Isomerase</keyword>
<keyword evidence="7" id="KW-0269">Exonuclease</keyword>
<dbReference type="Gene3D" id="3.40.50.300">
    <property type="entry name" value="P-loop containing nucleotide triphosphate hydrolases"/>
    <property type="match status" value="4"/>
</dbReference>
<dbReference type="Pfam" id="PF12705">
    <property type="entry name" value="PDDEXK_1"/>
    <property type="match status" value="1"/>
</dbReference>
<dbReference type="AlphaFoldDB" id="A0AAJ2NNQ3"/>
<dbReference type="GO" id="GO:0003677">
    <property type="term" value="F:DNA binding"/>
    <property type="evidence" value="ECO:0007669"/>
    <property type="project" value="UniProtKB-KW"/>
</dbReference>
<dbReference type="EC" id="5.6.2.4" evidence="13"/>
<protein>
    <recommendedName>
        <fullName evidence="13">DNA 3'-5' helicase</fullName>
        <ecNumber evidence="13">5.6.2.4</ecNumber>
    </recommendedName>
</protein>
<dbReference type="Pfam" id="PF13361">
    <property type="entry name" value="UvrD_C"/>
    <property type="match status" value="1"/>
</dbReference>
<dbReference type="InterPro" id="IPR013986">
    <property type="entry name" value="DExx_box_DNA_helicase_dom_sf"/>
</dbReference>
<dbReference type="RefSeq" id="WP_323466802.1">
    <property type="nucleotide sequence ID" value="NZ_CP144224.1"/>
</dbReference>
<dbReference type="PROSITE" id="PS51217">
    <property type="entry name" value="UVRD_HELICASE_CTER"/>
    <property type="match status" value="1"/>
</dbReference>
<sequence>MEFNKAQTSAITNEQSLVVIAAGAGSGKTRVLTERIMYLLEKAFHEPSSCIAATIEEVAAITFTEKAAREMKDRVRKRISEKEALAQTEAEAAFWREQKELVERAHISTFHSFCQQLLGQYAMAAKLPPKIRIIDEVEAKQLKRDVLKKHLQDVEFTASAKEFFSYMSKDQFISTMEDIHASISELVIGEDAVLQLQADDMLHSQVEAVKEKQIKTVEAFHKAALDLIPQFPPAEGLTKAQAGHVERLQEAFLSPPSPSGPNEYMDWLIGVMPKRTDKKWKEAIPALFQLFEEHWKPLKDDWKAVGGEVEIDETTSLLLGRFIDLLRDFHLAYKREKELRGVVDFSDLQQKAVSLLENKEVQEACQKQFRHMLVDEFQDTNRLQLEMLERINPSYRFIVGDTKQSIYRFRGANVRLMNELEQDAVEQENAEAIEMNINYRTCKPIIDGVNALFQSAMTDHITESYQTRYAALSANREAEQPDQKQMELLLLNKEETEEEADPYEALAHRINEMIASQQPHVFKGESWQAPAFKDMAVLIPARTDLLKLERAFSKQNIPYTVYGGIGFYERQEIIDFITLLRWMNRPFEDVYVLSLLRSPLIGLTMNDFVTIAKQKEATQSFADYLYQLSELMPQTGLADSSDLPAQQILDAALKLKEWLLNYVPFSIKGSPGETFDRMIKETGLVHSLLIQSNGLQKVKNVEKLIQMIEQSHLKSLEEIIHFIDERMALNDKEGEAEMERTEGDAVNIMTIHASKGLEFPIVYLPQLERSVQGDKGSVRFDAKLGIVWSLEEETDNLEARPKKLVTPGFELVKEAAGLESEEESKRLFYVAATRAKDYLVMIGNGDGAKKSWLHLIEEARDCGPLEDYITVVNEISEQLPHHAENHLYKGTELAAKKEVLYPLSVSEIMTFIHQPEEYYEKYVLGVNESRRLRSDADADQEKREQQVDPAVVGTLVHRACELRDHGFGAQEAITEAMNYVDELNDTASVKESYEQEVTELMETYSEAQQTELGTPVENEWSFATEIAGAEVIGEIDKVVERDGCLHIIDFKTNRIKRSGSEWLAVYDVQLYLYKMAYEQETGHTISTMSLYVLRDKEKPLHTIHVEKEKEVSIKKAIQRLVYLRKTNANLTDYLL</sequence>
<keyword evidence="9" id="KW-0238">DNA-binding</keyword>
<dbReference type="InterPro" id="IPR014017">
    <property type="entry name" value="DNA_helicase_UvrD-like_C"/>
</dbReference>
<evidence type="ECO:0000256" key="11">
    <source>
        <dbReference type="ARBA" id="ARBA00023235"/>
    </source>
</evidence>
<dbReference type="GO" id="GO:0005829">
    <property type="term" value="C:cytosol"/>
    <property type="evidence" value="ECO:0007669"/>
    <property type="project" value="TreeGrafter"/>
</dbReference>
<gene>
    <name evidence="18" type="ORF">RYX45_11240</name>
</gene>
<evidence type="ECO:0000256" key="8">
    <source>
        <dbReference type="ARBA" id="ARBA00022840"/>
    </source>
</evidence>
<dbReference type="GO" id="GO:0043138">
    <property type="term" value="F:3'-5' DNA helicase activity"/>
    <property type="evidence" value="ECO:0007669"/>
    <property type="project" value="UniProtKB-EC"/>
</dbReference>
<accession>A0AAJ2NNQ3</accession>
<evidence type="ECO:0000313" key="19">
    <source>
        <dbReference type="Proteomes" id="UP001285636"/>
    </source>
</evidence>
<dbReference type="GO" id="GO:0033202">
    <property type="term" value="C:DNA helicase complex"/>
    <property type="evidence" value="ECO:0007669"/>
    <property type="project" value="TreeGrafter"/>
</dbReference>
<evidence type="ECO:0000256" key="1">
    <source>
        <dbReference type="ARBA" id="ARBA00009922"/>
    </source>
</evidence>
<dbReference type="GO" id="GO:0004527">
    <property type="term" value="F:exonuclease activity"/>
    <property type="evidence" value="ECO:0007669"/>
    <property type="project" value="UniProtKB-KW"/>
</dbReference>
<keyword evidence="3 15" id="KW-0547">Nucleotide-binding</keyword>
<evidence type="ECO:0000259" key="17">
    <source>
        <dbReference type="PROSITE" id="PS51217"/>
    </source>
</evidence>
<dbReference type="PANTHER" id="PTHR11070">
    <property type="entry name" value="UVRD / RECB / PCRA DNA HELICASE FAMILY MEMBER"/>
    <property type="match status" value="1"/>
</dbReference>
<comment type="similarity">
    <text evidence="1">Belongs to the helicase family. UvrD subfamily.</text>
</comment>
<dbReference type="InterPro" id="IPR011604">
    <property type="entry name" value="PDDEXK-like_dom_sf"/>
</dbReference>
<organism evidence="18 19">
    <name type="scientific">Alkalihalophilus pseudofirmus</name>
    <name type="common">Bacillus pseudofirmus</name>
    <dbReference type="NCBI Taxonomy" id="79885"/>
    <lineage>
        <taxon>Bacteria</taxon>
        <taxon>Bacillati</taxon>
        <taxon>Bacillota</taxon>
        <taxon>Bacilli</taxon>
        <taxon>Bacillales</taxon>
        <taxon>Bacillaceae</taxon>
        <taxon>Alkalihalophilus</taxon>
    </lineage>
</organism>
<keyword evidence="10" id="KW-0234">DNA repair</keyword>
<dbReference type="Pfam" id="PF00580">
    <property type="entry name" value="UvrD-helicase"/>
    <property type="match status" value="1"/>
</dbReference>
<evidence type="ECO:0000256" key="13">
    <source>
        <dbReference type="ARBA" id="ARBA00034808"/>
    </source>
</evidence>
<evidence type="ECO:0000256" key="7">
    <source>
        <dbReference type="ARBA" id="ARBA00022839"/>
    </source>
</evidence>
<proteinExistence type="inferred from homology"/>
<reference evidence="18" key="1">
    <citation type="submission" date="2023-10" db="EMBL/GenBank/DDBJ databases">
        <title>Screening of Alkalihalophilus pseudofirmusBZ-TG-HK211 and Its Alleviation of Salt Stress on Rapeseed Growth.</title>
        <authorList>
            <person name="Zhao B."/>
            <person name="Guo T."/>
        </authorList>
    </citation>
    <scope>NUCLEOTIDE SEQUENCE</scope>
    <source>
        <strain evidence="18">BZ-TG-HK211</strain>
    </source>
</reference>
<keyword evidence="6 15" id="KW-0347">Helicase</keyword>
<evidence type="ECO:0000256" key="2">
    <source>
        <dbReference type="ARBA" id="ARBA00022722"/>
    </source>
</evidence>
<evidence type="ECO:0000313" key="18">
    <source>
        <dbReference type="EMBL" id="MDV2885754.1"/>
    </source>
</evidence>
<dbReference type="InterPro" id="IPR000212">
    <property type="entry name" value="DNA_helicase_UvrD/REP"/>
</dbReference>
<evidence type="ECO:0000256" key="10">
    <source>
        <dbReference type="ARBA" id="ARBA00023204"/>
    </source>
</evidence>
<keyword evidence="2" id="KW-0540">Nuclease</keyword>
<dbReference type="InterPro" id="IPR011335">
    <property type="entry name" value="Restrct_endonuc-II-like"/>
</dbReference>
<dbReference type="SUPFAM" id="SSF52540">
    <property type="entry name" value="P-loop containing nucleoside triphosphate hydrolases"/>
    <property type="match status" value="1"/>
</dbReference>
<dbReference type="PANTHER" id="PTHR11070:SF48">
    <property type="entry name" value="ATP-DEPENDENT HELICASE_NUCLEASE SUBUNIT A"/>
    <property type="match status" value="1"/>
</dbReference>
<comment type="catalytic activity">
    <reaction evidence="14">
        <text>ATP + H2O = ADP + phosphate + H(+)</text>
        <dbReference type="Rhea" id="RHEA:13065"/>
        <dbReference type="ChEBI" id="CHEBI:15377"/>
        <dbReference type="ChEBI" id="CHEBI:15378"/>
        <dbReference type="ChEBI" id="CHEBI:30616"/>
        <dbReference type="ChEBI" id="CHEBI:43474"/>
        <dbReference type="ChEBI" id="CHEBI:456216"/>
        <dbReference type="EC" id="5.6.2.4"/>
    </reaction>
</comment>
<dbReference type="Gene3D" id="1.10.10.160">
    <property type="match status" value="1"/>
</dbReference>
<feature type="domain" description="UvrD-like helicase C-terminal" evidence="17">
    <location>
        <begin position="459"/>
        <end position="756"/>
    </location>
</feature>
<keyword evidence="4" id="KW-0227">DNA damage</keyword>
<evidence type="ECO:0000256" key="15">
    <source>
        <dbReference type="PROSITE-ProRule" id="PRU00560"/>
    </source>
</evidence>
<name>A0AAJ2NNQ3_ALKPS</name>
<dbReference type="Gene3D" id="3.90.320.10">
    <property type="match status" value="1"/>
</dbReference>
<dbReference type="PROSITE" id="PS51198">
    <property type="entry name" value="UVRD_HELICASE_ATP_BIND"/>
    <property type="match status" value="1"/>
</dbReference>
<dbReference type="InterPro" id="IPR027417">
    <property type="entry name" value="P-loop_NTPase"/>
</dbReference>
<evidence type="ECO:0000256" key="3">
    <source>
        <dbReference type="ARBA" id="ARBA00022741"/>
    </source>
</evidence>
<keyword evidence="5 15" id="KW-0378">Hydrolase</keyword>
<feature type="domain" description="UvrD-like helicase ATP-binding" evidence="16">
    <location>
        <begin position="1"/>
        <end position="442"/>
    </location>
</feature>
<evidence type="ECO:0000256" key="4">
    <source>
        <dbReference type="ARBA" id="ARBA00022763"/>
    </source>
</evidence>
<dbReference type="GO" id="GO:0000725">
    <property type="term" value="P:recombinational repair"/>
    <property type="evidence" value="ECO:0007669"/>
    <property type="project" value="TreeGrafter"/>
</dbReference>
<evidence type="ECO:0000259" key="16">
    <source>
        <dbReference type="PROSITE" id="PS51198"/>
    </source>
</evidence>
<evidence type="ECO:0000256" key="14">
    <source>
        <dbReference type="ARBA" id="ARBA00048988"/>
    </source>
</evidence>
<dbReference type="InterPro" id="IPR038726">
    <property type="entry name" value="PDDEXK_AddAB-type"/>
</dbReference>
<dbReference type="Proteomes" id="UP001285636">
    <property type="component" value="Unassembled WGS sequence"/>
</dbReference>
<comment type="catalytic activity">
    <reaction evidence="12">
        <text>Couples ATP hydrolysis with the unwinding of duplex DNA by translocating in the 3'-5' direction.</text>
        <dbReference type="EC" id="5.6.2.4"/>
    </reaction>
</comment>
<feature type="binding site" evidence="15">
    <location>
        <begin position="22"/>
        <end position="29"/>
    </location>
    <ligand>
        <name>ATP</name>
        <dbReference type="ChEBI" id="CHEBI:30616"/>
    </ligand>
</feature>
<dbReference type="InterPro" id="IPR014016">
    <property type="entry name" value="UvrD-like_ATP-bd"/>
</dbReference>
<evidence type="ECO:0000256" key="6">
    <source>
        <dbReference type="ARBA" id="ARBA00022806"/>
    </source>
</evidence>
<dbReference type="SUPFAM" id="SSF52980">
    <property type="entry name" value="Restriction endonuclease-like"/>
    <property type="match status" value="1"/>
</dbReference>
<evidence type="ECO:0000256" key="5">
    <source>
        <dbReference type="ARBA" id="ARBA00022801"/>
    </source>
</evidence>
<keyword evidence="8 15" id="KW-0067">ATP-binding</keyword>